<reference evidence="1 2" key="1">
    <citation type="submission" date="2023-09" db="EMBL/GenBank/DDBJ databases">
        <title>Novel taxa isolated from Blanes Bay.</title>
        <authorList>
            <person name="Rey-Velasco X."/>
            <person name="Lucena T."/>
        </authorList>
    </citation>
    <scope>NUCLEOTIDE SEQUENCE [LARGE SCALE GENOMIC DNA]</scope>
    <source>
        <strain evidence="1 2">S334</strain>
    </source>
</reference>
<dbReference type="EMBL" id="JAVTTP010000001">
    <property type="protein sequence ID" value="MDT7827955.1"/>
    <property type="molecule type" value="Genomic_DNA"/>
</dbReference>
<dbReference type="PROSITE" id="PS51257">
    <property type="entry name" value="PROKAR_LIPOPROTEIN"/>
    <property type="match status" value="1"/>
</dbReference>
<protein>
    <recommendedName>
        <fullName evidence="3">DUF4843 domain-containing protein</fullName>
    </recommendedName>
</protein>
<sequence>MKSSIKLLLTVLTGFSVFVSCIEEQDFDQYDELQANPEVEASILYIEAPESFVNAAGNADVITRNFDFNAFSADLFAERVLDGTVTYIVQNTTSKPVDVFVELLDVNGNVLDTERIESEAGMVNQQVDIAYGSAGKSINIIKNTSSIRVTARNRGDSTSVADNPDPKIILKSSGKFRLELK</sequence>
<name>A0ABU3L2U6_9FLAO</name>
<comment type="caution">
    <text evidence="1">The sequence shown here is derived from an EMBL/GenBank/DDBJ whole genome shotgun (WGS) entry which is preliminary data.</text>
</comment>
<evidence type="ECO:0008006" key="3">
    <source>
        <dbReference type="Google" id="ProtNLM"/>
    </source>
</evidence>
<evidence type="ECO:0000313" key="2">
    <source>
        <dbReference type="Proteomes" id="UP001250656"/>
    </source>
</evidence>
<dbReference type="RefSeq" id="WP_314013087.1">
    <property type="nucleotide sequence ID" value="NZ_JAVTTP010000001.1"/>
</dbReference>
<organism evidence="1 2">
    <name type="scientific">Pricia mediterranea</name>
    <dbReference type="NCBI Taxonomy" id="3076079"/>
    <lineage>
        <taxon>Bacteria</taxon>
        <taxon>Pseudomonadati</taxon>
        <taxon>Bacteroidota</taxon>
        <taxon>Flavobacteriia</taxon>
        <taxon>Flavobacteriales</taxon>
        <taxon>Flavobacteriaceae</taxon>
        <taxon>Pricia</taxon>
    </lineage>
</organism>
<proteinExistence type="predicted"/>
<gene>
    <name evidence="1" type="ORF">RQM65_04670</name>
</gene>
<accession>A0ABU3L2U6</accession>
<dbReference type="Proteomes" id="UP001250656">
    <property type="component" value="Unassembled WGS sequence"/>
</dbReference>
<evidence type="ECO:0000313" key="1">
    <source>
        <dbReference type="EMBL" id="MDT7827955.1"/>
    </source>
</evidence>
<keyword evidence="2" id="KW-1185">Reference proteome</keyword>